<dbReference type="GeneID" id="25319296"/>
<evidence type="ECO:0000313" key="3">
    <source>
        <dbReference type="EMBL" id="KKA19026.1"/>
    </source>
</evidence>
<evidence type="ECO:0000313" key="4">
    <source>
        <dbReference type="Proteomes" id="UP000053958"/>
    </source>
</evidence>
<dbReference type="Pfam" id="PF23155">
    <property type="entry name" value="DUF7053"/>
    <property type="match status" value="1"/>
</dbReference>
<reference evidence="3 4" key="1">
    <citation type="submission" date="2015-04" db="EMBL/GenBank/DDBJ databases">
        <authorList>
            <person name="Heijne W.H."/>
            <person name="Fedorova N.D."/>
            <person name="Nierman W.C."/>
            <person name="Vollebregt A.W."/>
            <person name="Zhao Z."/>
            <person name="Wu L."/>
            <person name="Kumar M."/>
            <person name="Stam H."/>
            <person name="van den Berg M.A."/>
            <person name="Pel H.J."/>
        </authorList>
    </citation>
    <scope>NUCLEOTIDE SEQUENCE [LARGE SCALE GENOMIC DNA]</scope>
    <source>
        <strain evidence="3 4">CBS 393.64</strain>
    </source>
</reference>
<name>A0A0F4YME3_RASE3</name>
<organism evidence="3 4">
    <name type="scientific">Rasamsonia emersonii (strain ATCC 16479 / CBS 393.64 / IMI 116815)</name>
    <dbReference type="NCBI Taxonomy" id="1408163"/>
    <lineage>
        <taxon>Eukaryota</taxon>
        <taxon>Fungi</taxon>
        <taxon>Dikarya</taxon>
        <taxon>Ascomycota</taxon>
        <taxon>Pezizomycotina</taxon>
        <taxon>Eurotiomycetes</taxon>
        <taxon>Eurotiomycetidae</taxon>
        <taxon>Eurotiales</taxon>
        <taxon>Trichocomaceae</taxon>
        <taxon>Rasamsonia</taxon>
    </lineage>
</organism>
<sequence length="216" mass="24122">MSTSFLSSWTASCSPFTRISHSFRIAVPIPTDRLTADDVIAALHNHANCPTLQALTTGYREIPTTTTEQQQQQDSPAFSDPFFTNTNTNDNVKGGKKFITFPAWFMDTSRGLRTRADAPMGVTVWAEYRVESVNAADEPQKNHNQEQGQGQAETESDRYTLVEEVTVECARVLMPFVRKNAAHAHRDICRKILDRVEAEKWVLVNGGSDDGEIITD</sequence>
<dbReference type="InterPro" id="IPR055481">
    <property type="entry name" value="DUF7053"/>
</dbReference>
<feature type="compositionally biased region" description="Low complexity" evidence="1">
    <location>
        <begin position="64"/>
        <end position="73"/>
    </location>
</feature>
<dbReference type="Proteomes" id="UP000053958">
    <property type="component" value="Unassembled WGS sequence"/>
</dbReference>
<feature type="region of interest" description="Disordered" evidence="1">
    <location>
        <begin position="135"/>
        <end position="157"/>
    </location>
</feature>
<dbReference type="PANTHER" id="PTHR38117:SF1">
    <property type="entry name" value="DUF3074 DOMAIN-CONTAINING PROTEIN"/>
    <property type="match status" value="1"/>
</dbReference>
<dbReference type="STRING" id="1408163.A0A0F4YME3"/>
<proteinExistence type="predicted"/>
<protein>
    <recommendedName>
        <fullName evidence="2">DUF7053 domain-containing protein</fullName>
    </recommendedName>
</protein>
<dbReference type="RefSeq" id="XP_013325638.1">
    <property type="nucleotide sequence ID" value="XM_013470184.1"/>
</dbReference>
<comment type="caution">
    <text evidence="3">The sequence shown here is derived from an EMBL/GenBank/DDBJ whole genome shotgun (WGS) entry which is preliminary data.</text>
</comment>
<accession>A0A0F4YME3</accession>
<keyword evidence="4" id="KW-1185">Reference proteome</keyword>
<gene>
    <name evidence="3" type="ORF">T310_7020</name>
</gene>
<dbReference type="AlphaFoldDB" id="A0A0F4YME3"/>
<dbReference type="OrthoDB" id="4276610at2759"/>
<evidence type="ECO:0000256" key="1">
    <source>
        <dbReference type="SAM" id="MobiDB-lite"/>
    </source>
</evidence>
<dbReference type="EMBL" id="LASV01000392">
    <property type="protein sequence ID" value="KKA19026.1"/>
    <property type="molecule type" value="Genomic_DNA"/>
</dbReference>
<feature type="region of interest" description="Disordered" evidence="1">
    <location>
        <begin position="64"/>
        <end position="86"/>
    </location>
</feature>
<feature type="domain" description="DUF7053" evidence="2">
    <location>
        <begin position="21"/>
        <end position="197"/>
    </location>
</feature>
<evidence type="ECO:0000259" key="2">
    <source>
        <dbReference type="Pfam" id="PF23155"/>
    </source>
</evidence>
<dbReference type="PANTHER" id="PTHR38117">
    <property type="entry name" value="NACHT AND WD40 DOMAIN PROTEIN"/>
    <property type="match status" value="1"/>
</dbReference>